<feature type="chain" id="PRO_5040333174" description="tyrosinase" evidence="12">
    <location>
        <begin position="20"/>
        <end position="623"/>
    </location>
</feature>
<dbReference type="Pfam" id="PF00264">
    <property type="entry name" value="Tyrosinase"/>
    <property type="match status" value="1"/>
</dbReference>
<dbReference type="GO" id="GO:0042438">
    <property type="term" value="P:melanin biosynthetic process"/>
    <property type="evidence" value="ECO:0007669"/>
    <property type="project" value="UniProtKB-KW"/>
</dbReference>
<evidence type="ECO:0000256" key="1">
    <source>
        <dbReference type="ARBA" id="ARBA00001973"/>
    </source>
</evidence>
<keyword evidence="7" id="KW-0503">Monooxygenase</keyword>
<evidence type="ECO:0000256" key="3">
    <source>
        <dbReference type="ARBA" id="ARBA00011906"/>
    </source>
</evidence>
<protein>
    <recommendedName>
        <fullName evidence="3">tyrosinase</fullName>
        <ecNumber evidence="3">1.14.18.1</ecNumber>
    </recommendedName>
</protein>
<accession>A0A9P4TTN6</accession>
<keyword evidence="4" id="KW-0479">Metal-binding</keyword>
<dbReference type="PANTHER" id="PTHR11474:SF76">
    <property type="entry name" value="SHKT DOMAIN-CONTAINING PROTEIN"/>
    <property type="match status" value="1"/>
</dbReference>
<reference evidence="15" key="1">
    <citation type="journal article" date="2020" name="Stud. Mycol.">
        <title>101 Dothideomycetes genomes: a test case for predicting lifestyles and emergence of pathogens.</title>
        <authorList>
            <person name="Haridas S."/>
            <person name="Albert R."/>
            <person name="Binder M."/>
            <person name="Bloem J."/>
            <person name="Labutti K."/>
            <person name="Salamov A."/>
            <person name="Andreopoulos B."/>
            <person name="Baker S."/>
            <person name="Barry K."/>
            <person name="Bills G."/>
            <person name="Bluhm B."/>
            <person name="Cannon C."/>
            <person name="Castanera R."/>
            <person name="Culley D."/>
            <person name="Daum C."/>
            <person name="Ezra D."/>
            <person name="Gonzalez J."/>
            <person name="Henrissat B."/>
            <person name="Kuo A."/>
            <person name="Liang C."/>
            <person name="Lipzen A."/>
            <person name="Lutzoni F."/>
            <person name="Magnuson J."/>
            <person name="Mondo S."/>
            <person name="Nolan M."/>
            <person name="Ohm R."/>
            <person name="Pangilinan J."/>
            <person name="Park H.-J."/>
            <person name="Ramirez L."/>
            <person name="Alfaro M."/>
            <person name="Sun H."/>
            <person name="Tritt A."/>
            <person name="Yoshinaga Y."/>
            <person name="Zwiers L.-H."/>
            <person name="Turgeon B."/>
            <person name="Goodwin S."/>
            <person name="Spatafora J."/>
            <person name="Crous P."/>
            <person name="Grigoriev I."/>
        </authorList>
    </citation>
    <scope>NUCLEOTIDE SEQUENCE</scope>
    <source>
        <strain evidence="15">CBS 130266</strain>
    </source>
</reference>
<evidence type="ECO:0000256" key="4">
    <source>
        <dbReference type="ARBA" id="ARBA00022723"/>
    </source>
</evidence>
<evidence type="ECO:0000256" key="8">
    <source>
        <dbReference type="ARBA" id="ARBA00023101"/>
    </source>
</evidence>
<dbReference type="GO" id="GO:0004503">
    <property type="term" value="F:tyrosinase activity"/>
    <property type="evidence" value="ECO:0007669"/>
    <property type="project" value="UniProtKB-EC"/>
</dbReference>
<evidence type="ECO:0000256" key="6">
    <source>
        <dbReference type="ARBA" id="ARBA00023008"/>
    </source>
</evidence>
<dbReference type="OrthoDB" id="6132182at2759"/>
<name>A0A9P4TTN6_9PEZI</name>
<dbReference type="Proteomes" id="UP000800235">
    <property type="component" value="Unassembled WGS sequence"/>
</dbReference>
<comment type="catalytic activity">
    <reaction evidence="10">
        <text>L-tyrosine + O2 = L-dopaquinone + H2O</text>
        <dbReference type="Rhea" id="RHEA:18117"/>
        <dbReference type="ChEBI" id="CHEBI:15377"/>
        <dbReference type="ChEBI" id="CHEBI:15379"/>
        <dbReference type="ChEBI" id="CHEBI:57924"/>
        <dbReference type="ChEBI" id="CHEBI:58315"/>
        <dbReference type="EC" id="1.14.18.1"/>
    </reaction>
</comment>
<dbReference type="InterPro" id="IPR002227">
    <property type="entry name" value="Tyrosinase_Cu-bd"/>
</dbReference>
<keyword evidence="5" id="KW-0560">Oxidoreductase</keyword>
<evidence type="ECO:0000313" key="16">
    <source>
        <dbReference type="Proteomes" id="UP000800235"/>
    </source>
</evidence>
<evidence type="ECO:0000256" key="10">
    <source>
        <dbReference type="ARBA" id="ARBA00048881"/>
    </source>
</evidence>
<evidence type="ECO:0000256" key="9">
    <source>
        <dbReference type="ARBA" id="ARBA00048233"/>
    </source>
</evidence>
<evidence type="ECO:0000313" key="15">
    <source>
        <dbReference type="EMBL" id="KAF2423095.1"/>
    </source>
</evidence>
<dbReference type="InterPro" id="IPR050316">
    <property type="entry name" value="Tyrosinase/Hemocyanin"/>
</dbReference>
<dbReference type="Pfam" id="PF18132">
    <property type="entry name" value="Tyrosinase_C"/>
    <property type="match status" value="1"/>
</dbReference>
<comment type="catalytic activity">
    <reaction evidence="9">
        <text>2 L-dopa + O2 = 2 L-dopaquinone + 2 H2O</text>
        <dbReference type="Rhea" id="RHEA:34287"/>
        <dbReference type="ChEBI" id="CHEBI:15377"/>
        <dbReference type="ChEBI" id="CHEBI:15379"/>
        <dbReference type="ChEBI" id="CHEBI:57504"/>
        <dbReference type="ChEBI" id="CHEBI:57924"/>
        <dbReference type="EC" id="1.14.18.1"/>
    </reaction>
</comment>
<keyword evidence="12" id="KW-0732">Signal</keyword>
<sequence>MRIPGSFSLLLAAASLVRTATPAIPSVILASSAELQPRLEIRELEKDTDQWNLFLLGFKRLKEVKSSDHLSYFRIAGIHGYPYGSYDGVERCHDCFDDVGYCPHASTLFMTWHRPHLALFEQNLRTKVSEIVNEFPPGKQKDRYVQAAQKLRLPYWDWAKAQPAGQNILPQSIVKSTVELHAPNGTITIENPLLRYQFGKDIGPPGGPDFPLPNDTTVRHFDIPPKSPQSHHDLAVLAVEDTVANHSGPDLRCNLYRLMANSSNLNYLSTKLWDERRNTTSYDNMEAIHDAIHRAIGGDYNDGFGVGTMYWTPAAAFDPIFWMHHAMVDRMFAMWQVLYPDNWLKPADGTETWTLFENNTVDGKTPLTPFHADTSGKFWTSDDIRDHTKLGYTYPEFFDKKPSQSEIKAIINNLYSTGSTKDSKSFTPPKRATHPPPLRSLLHLSSQIPSLTTEQGHLREYTAKIRASPHNLTGSFTVKLYDGPTSDVSTLLGSHFFMAHPKREGGRGRVVRKRDVVGGVTLTTALIERVGRGVLKGMGNEDIRAYLRGRMIWKVVQTDGTMVPSQNTNLSITIVTTEVQPAASKYELPIWGSLRVLLEYVSGYETTASKMNSTMDAVTLARF</sequence>
<gene>
    <name evidence="15" type="ORF">EJ08DRAFT_725036</name>
</gene>
<organism evidence="15 16">
    <name type="scientific">Tothia fuscella</name>
    <dbReference type="NCBI Taxonomy" id="1048955"/>
    <lineage>
        <taxon>Eukaryota</taxon>
        <taxon>Fungi</taxon>
        <taxon>Dikarya</taxon>
        <taxon>Ascomycota</taxon>
        <taxon>Pezizomycotina</taxon>
        <taxon>Dothideomycetes</taxon>
        <taxon>Pleosporomycetidae</taxon>
        <taxon>Venturiales</taxon>
        <taxon>Cylindrosympodiaceae</taxon>
        <taxon>Tothia</taxon>
    </lineage>
</organism>
<keyword evidence="8" id="KW-0470">Melanin biosynthesis</keyword>
<comment type="caution">
    <text evidence="15">The sequence shown here is derived from an EMBL/GenBank/DDBJ whole genome shotgun (WGS) entry which is preliminary data.</text>
</comment>
<feature type="domain" description="Tyrosinase copper-binding" evidence="14">
    <location>
        <begin position="318"/>
        <end position="329"/>
    </location>
</feature>
<evidence type="ECO:0000256" key="11">
    <source>
        <dbReference type="SAM" id="MobiDB-lite"/>
    </source>
</evidence>
<dbReference type="GO" id="GO:0046872">
    <property type="term" value="F:metal ion binding"/>
    <property type="evidence" value="ECO:0007669"/>
    <property type="project" value="UniProtKB-KW"/>
</dbReference>
<keyword evidence="6" id="KW-0186">Copper</keyword>
<evidence type="ECO:0000256" key="12">
    <source>
        <dbReference type="SAM" id="SignalP"/>
    </source>
</evidence>
<evidence type="ECO:0000256" key="5">
    <source>
        <dbReference type="ARBA" id="ARBA00023002"/>
    </source>
</evidence>
<dbReference type="PROSITE" id="PS00497">
    <property type="entry name" value="TYROSINASE_1"/>
    <property type="match status" value="1"/>
</dbReference>
<feature type="region of interest" description="Disordered" evidence="11">
    <location>
        <begin position="419"/>
        <end position="439"/>
    </location>
</feature>
<proteinExistence type="inferred from homology"/>
<dbReference type="InterPro" id="IPR008922">
    <property type="entry name" value="Di-copper_centre_dom_sf"/>
</dbReference>
<feature type="signal peptide" evidence="12">
    <location>
        <begin position="1"/>
        <end position="19"/>
    </location>
</feature>
<dbReference type="PANTHER" id="PTHR11474">
    <property type="entry name" value="TYROSINASE FAMILY MEMBER"/>
    <property type="match status" value="1"/>
</dbReference>
<dbReference type="InterPro" id="IPR041640">
    <property type="entry name" value="Tyrosinase_C"/>
</dbReference>
<comment type="similarity">
    <text evidence="2">Belongs to the tyrosinase family.</text>
</comment>
<keyword evidence="16" id="KW-1185">Reference proteome</keyword>
<comment type="cofactor">
    <cofactor evidence="1">
        <name>Cu(2+)</name>
        <dbReference type="ChEBI" id="CHEBI:29036"/>
    </cofactor>
</comment>
<dbReference type="PROSITE" id="PS00498">
    <property type="entry name" value="TYROSINASE_2"/>
    <property type="match status" value="1"/>
</dbReference>
<feature type="domain" description="Tyrosinase copper-binding" evidence="13">
    <location>
        <begin position="104"/>
        <end position="121"/>
    </location>
</feature>
<evidence type="ECO:0000256" key="2">
    <source>
        <dbReference type="ARBA" id="ARBA00009928"/>
    </source>
</evidence>
<dbReference type="EMBL" id="MU007085">
    <property type="protein sequence ID" value="KAF2423095.1"/>
    <property type="molecule type" value="Genomic_DNA"/>
</dbReference>
<evidence type="ECO:0000259" key="14">
    <source>
        <dbReference type="PROSITE" id="PS00498"/>
    </source>
</evidence>
<dbReference type="EC" id="1.14.18.1" evidence="3"/>
<evidence type="ECO:0000259" key="13">
    <source>
        <dbReference type="PROSITE" id="PS00497"/>
    </source>
</evidence>
<dbReference type="PRINTS" id="PR00092">
    <property type="entry name" value="TYROSINASE"/>
</dbReference>
<dbReference type="SUPFAM" id="SSF48056">
    <property type="entry name" value="Di-copper centre-containing domain"/>
    <property type="match status" value="1"/>
</dbReference>
<evidence type="ECO:0000256" key="7">
    <source>
        <dbReference type="ARBA" id="ARBA00023033"/>
    </source>
</evidence>
<dbReference type="Gene3D" id="1.10.1280.10">
    <property type="entry name" value="Di-copper center containing domain from catechol oxidase"/>
    <property type="match status" value="1"/>
</dbReference>
<dbReference type="AlphaFoldDB" id="A0A9P4TTN6"/>